<sequence>MNWTNADSVLAHGEGWDIFECSGSSAGDFQIQKFDDPDEWISSGRPYPFRDDTDVWRHVSALAAKGSALHVRALEFLRENNPQEVEAIEKFIRESV</sequence>
<name>A0A160DEI6_9CAUD</name>
<evidence type="ECO:0000313" key="2">
    <source>
        <dbReference type="Proteomes" id="UP000201458"/>
    </source>
</evidence>
<dbReference type="EMBL" id="KU998244">
    <property type="protein sequence ID" value="ANA86310.1"/>
    <property type="molecule type" value="Genomic_DNA"/>
</dbReference>
<dbReference type="Proteomes" id="UP000201458">
    <property type="component" value="Segment"/>
</dbReference>
<dbReference type="RefSeq" id="YP_009269268.1">
    <property type="nucleotide sequence ID" value="NC_030696.1"/>
</dbReference>
<dbReference type="KEGG" id="vg:28378613"/>
<protein>
    <submittedName>
        <fullName evidence="1">Uncharacterized protein</fullName>
    </submittedName>
</protein>
<gene>
    <name evidence="1" type="primary">155</name>
    <name evidence="1" type="ORF">PBI_SMOOTHIE_155</name>
</gene>
<reference evidence="1 2" key="1">
    <citation type="submission" date="2016-03" db="EMBL/GenBank/DDBJ databases">
        <authorList>
            <person name="Montgomery M.T."/>
            <person name="Guerrero C.A."/>
            <person name="Mavrich T.N."/>
            <person name="Pope W.H."/>
            <person name="Garlena R.A."/>
            <person name="Russell D.A."/>
            <person name="Jacobs-Sera D."/>
            <person name="Hendrix R.W."/>
            <person name="Hatfull G.F."/>
        </authorList>
    </citation>
    <scope>NUCLEOTIDE SEQUENCE [LARGE SCALE GENOMIC DNA]</scope>
</reference>
<accession>A0A160DEI6</accession>
<proteinExistence type="predicted"/>
<organism evidence="1 2">
    <name type="scientific">Gordonia phage Smoothie</name>
    <dbReference type="NCBI Taxonomy" id="1838078"/>
    <lineage>
        <taxon>Viruses</taxon>
        <taxon>Duplodnaviria</taxon>
        <taxon>Heunggongvirae</taxon>
        <taxon>Uroviricota</taxon>
        <taxon>Caudoviricetes</taxon>
        <taxon>Smoothievirus</taxon>
        <taxon>Smoothievirus smoothie</taxon>
    </lineage>
</organism>
<dbReference type="GeneID" id="28378613"/>
<evidence type="ECO:0000313" key="1">
    <source>
        <dbReference type="EMBL" id="ANA86310.1"/>
    </source>
</evidence>
<keyword evidence="2" id="KW-1185">Reference proteome</keyword>